<dbReference type="PRINTS" id="PR00385">
    <property type="entry name" value="P450"/>
</dbReference>
<evidence type="ECO:0000313" key="4">
    <source>
        <dbReference type="EMBL" id="WNG42932.1"/>
    </source>
</evidence>
<dbReference type="PANTHER" id="PTHR24305">
    <property type="entry name" value="CYTOCHROME P450"/>
    <property type="match status" value="1"/>
</dbReference>
<dbReference type="CDD" id="cd11053">
    <property type="entry name" value="CYP110-like"/>
    <property type="match status" value="1"/>
</dbReference>
<dbReference type="InterPro" id="IPR001128">
    <property type="entry name" value="Cyt_P450"/>
</dbReference>
<keyword evidence="3" id="KW-0408">Iron</keyword>
<dbReference type="InterPro" id="IPR017972">
    <property type="entry name" value="Cyt_P450_CS"/>
</dbReference>
<keyword evidence="3" id="KW-0349">Heme</keyword>
<dbReference type="EMBL" id="CP043494">
    <property type="protein sequence ID" value="WNG42932.1"/>
    <property type="molecule type" value="Genomic_DNA"/>
</dbReference>
<evidence type="ECO:0000256" key="1">
    <source>
        <dbReference type="ARBA" id="ARBA00001971"/>
    </source>
</evidence>
<sequence>MSTPQLPPGPRQLKPLQTFRFLKNAAAFLSECRSRYGDPFTAALPVGDVVVTGDPEGVREIFSADPALFEPLGHLILAPALGDNSLLLMGGQRHKRERKLLMPPFHGERMRAYGLLMRDITLRAAEGLRPGDTFRAQDVTQAISLDVIIRAVFGIEEPERMRRFREVLSAYMDSYTPLLMAAKPLRRSFGGVGPWARFQHHVAELDRMLSEELATRRGHEAGHEDILSLLLGARDEEGQPMTDAELKDELRTLLVAGHETTAIGMAWALHHLHHHPDTLERLLKELAPLGAVPDPEALAKLPYLGAVCDESLRLHPVVAVVGRRTVAPFTLRGRELPVGTGVMAAICVVHRDPVLYPEPERFRPERFLERKFSPFEYLPFGGGARRCIGAAFALYEMRIALGTLLATHRFTLANNEPERPVRRNITHGPGGGVELVYQGPRHGALA</sequence>
<proteinExistence type="inferred from homology"/>
<dbReference type="Gene3D" id="1.10.630.10">
    <property type="entry name" value="Cytochrome P450"/>
    <property type="match status" value="1"/>
</dbReference>
<accession>A0ABY9WGL3</accession>
<evidence type="ECO:0000256" key="2">
    <source>
        <dbReference type="ARBA" id="ARBA00010617"/>
    </source>
</evidence>
<dbReference type="Pfam" id="PF00067">
    <property type="entry name" value="p450"/>
    <property type="match status" value="1"/>
</dbReference>
<dbReference type="PANTHER" id="PTHR24305:SF166">
    <property type="entry name" value="CYTOCHROME P450 12A4, MITOCHONDRIAL-RELATED"/>
    <property type="match status" value="1"/>
</dbReference>
<evidence type="ECO:0000313" key="5">
    <source>
        <dbReference type="Proteomes" id="UP001611383"/>
    </source>
</evidence>
<dbReference type="PROSITE" id="PS00086">
    <property type="entry name" value="CYTOCHROME_P450"/>
    <property type="match status" value="1"/>
</dbReference>
<protein>
    <submittedName>
        <fullName evidence="4">Cytochrome P450</fullName>
    </submittedName>
</protein>
<comment type="cofactor">
    <cofactor evidence="1">
        <name>heme</name>
        <dbReference type="ChEBI" id="CHEBI:30413"/>
    </cofactor>
</comment>
<reference evidence="4 5" key="1">
    <citation type="submission" date="2019-08" db="EMBL/GenBank/DDBJ databases">
        <title>Archangium and Cystobacter genomes.</title>
        <authorList>
            <person name="Chen I.-C.K."/>
            <person name="Wielgoss S."/>
        </authorList>
    </citation>
    <scope>NUCLEOTIDE SEQUENCE [LARGE SCALE GENOMIC DNA]</scope>
    <source>
        <strain evidence="4 5">Cbm 6</strain>
    </source>
</reference>
<comment type="similarity">
    <text evidence="2 3">Belongs to the cytochrome P450 family.</text>
</comment>
<dbReference type="RefSeq" id="WP_395813176.1">
    <property type="nucleotide sequence ID" value="NZ_CP043494.1"/>
</dbReference>
<keyword evidence="5" id="KW-1185">Reference proteome</keyword>
<dbReference type="Proteomes" id="UP001611383">
    <property type="component" value="Chromosome"/>
</dbReference>
<name>A0ABY9WGL3_9BACT</name>
<keyword evidence="3" id="KW-0503">Monooxygenase</keyword>
<dbReference type="InterPro" id="IPR050121">
    <property type="entry name" value="Cytochrome_P450_monoxygenase"/>
</dbReference>
<evidence type="ECO:0000256" key="3">
    <source>
        <dbReference type="RuleBase" id="RU000461"/>
    </source>
</evidence>
<dbReference type="PRINTS" id="PR00463">
    <property type="entry name" value="EP450I"/>
</dbReference>
<keyword evidence="3" id="KW-0560">Oxidoreductase</keyword>
<dbReference type="InterPro" id="IPR002401">
    <property type="entry name" value="Cyt_P450_E_grp-I"/>
</dbReference>
<organism evidence="4 5">
    <name type="scientific">Archangium minus</name>
    <dbReference type="NCBI Taxonomy" id="83450"/>
    <lineage>
        <taxon>Bacteria</taxon>
        <taxon>Pseudomonadati</taxon>
        <taxon>Myxococcota</taxon>
        <taxon>Myxococcia</taxon>
        <taxon>Myxococcales</taxon>
        <taxon>Cystobacterineae</taxon>
        <taxon>Archangiaceae</taxon>
        <taxon>Archangium</taxon>
    </lineage>
</organism>
<keyword evidence="3" id="KW-0479">Metal-binding</keyword>
<dbReference type="InterPro" id="IPR036396">
    <property type="entry name" value="Cyt_P450_sf"/>
</dbReference>
<dbReference type="SUPFAM" id="SSF48264">
    <property type="entry name" value="Cytochrome P450"/>
    <property type="match status" value="1"/>
</dbReference>
<gene>
    <name evidence="4" type="ORF">F0U60_01595</name>
</gene>